<comment type="caution">
    <text evidence="1">The sequence shown here is derived from an EMBL/GenBank/DDBJ whole genome shotgun (WGS) entry which is preliminary data.</text>
</comment>
<protein>
    <recommendedName>
        <fullName evidence="3">Methyltransferase domain-containing protein</fullName>
    </recommendedName>
</protein>
<sequence length="272" mass="29565">MARLSTQRRVQQTHISSHATRTGKVEIADIGTGTGAWLPELATEFKDKRFKFTGLDISAAQFPADPPNGMAFAMHNILSPVPSHLLARFDIIHVRFLVLGLSSGSWPQAIENLHAMLRPSGWLQWSEPDFRNIITLPLSSPISPATSSLLQTGRSTILSLVAHGTQRHNLAFHDSETISSHFATAGFTNVTEIAFASDRVPETRLAISRVFAKGIAGLQKMICAGNGEEAGGQWGDEGEGRKVLNCVGEACERGVAYWRLELNVIIGRKSGI</sequence>
<dbReference type="OrthoDB" id="417697at2759"/>
<keyword evidence="2" id="KW-1185">Reference proteome</keyword>
<gene>
    <name evidence="1" type="ORF">B0A48_08188</name>
</gene>
<dbReference type="Pfam" id="PF13489">
    <property type="entry name" value="Methyltransf_23"/>
    <property type="match status" value="1"/>
</dbReference>
<dbReference type="STRING" id="1507870.A0A1V8T1S7"/>
<reference evidence="2" key="1">
    <citation type="submission" date="2017-03" db="EMBL/GenBank/DDBJ databases">
        <title>Genomes of endolithic fungi from Antarctica.</title>
        <authorList>
            <person name="Coleine C."/>
            <person name="Masonjones S."/>
            <person name="Stajich J.E."/>
        </authorList>
    </citation>
    <scope>NUCLEOTIDE SEQUENCE [LARGE SCALE GENOMIC DNA]</scope>
    <source>
        <strain evidence="2">CCFEE 5527</strain>
    </source>
</reference>
<dbReference type="InParanoid" id="A0A1V8T1S7"/>
<evidence type="ECO:0008006" key="3">
    <source>
        <dbReference type="Google" id="ProtNLM"/>
    </source>
</evidence>
<dbReference type="SUPFAM" id="SSF53335">
    <property type="entry name" value="S-adenosyl-L-methionine-dependent methyltransferases"/>
    <property type="match status" value="1"/>
</dbReference>
<dbReference type="Gene3D" id="3.40.50.150">
    <property type="entry name" value="Vaccinia Virus protein VP39"/>
    <property type="match status" value="1"/>
</dbReference>
<evidence type="ECO:0000313" key="1">
    <source>
        <dbReference type="EMBL" id="OQO05168.1"/>
    </source>
</evidence>
<proteinExistence type="predicted"/>
<dbReference type="AlphaFoldDB" id="A0A1V8T1S7"/>
<dbReference type="EMBL" id="NAJO01000020">
    <property type="protein sequence ID" value="OQO05168.1"/>
    <property type="molecule type" value="Genomic_DNA"/>
</dbReference>
<dbReference type="CDD" id="cd02440">
    <property type="entry name" value="AdoMet_MTases"/>
    <property type="match status" value="1"/>
</dbReference>
<name>A0A1V8T1S7_9PEZI</name>
<accession>A0A1V8T1S7</accession>
<dbReference type="InterPro" id="IPR029063">
    <property type="entry name" value="SAM-dependent_MTases_sf"/>
</dbReference>
<organism evidence="1 2">
    <name type="scientific">Cryoendolithus antarcticus</name>
    <dbReference type="NCBI Taxonomy" id="1507870"/>
    <lineage>
        <taxon>Eukaryota</taxon>
        <taxon>Fungi</taxon>
        <taxon>Dikarya</taxon>
        <taxon>Ascomycota</taxon>
        <taxon>Pezizomycotina</taxon>
        <taxon>Dothideomycetes</taxon>
        <taxon>Dothideomycetidae</taxon>
        <taxon>Cladosporiales</taxon>
        <taxon>Cladosporiaceae</taxon>
        <taxon>Cryoendolithus</taxon>
    </lineage>
</organism>
<evidence type="ECO:0000313" key="2">
    <source>
        <dbReference type="Proteomes" id="UP000192596"/>
    </source>
</evidence>
<dbReference type="Proteomes" id="UP000192596">
    <property type="component" value="Unassembled WGS sequence"/>
</dbReference>